<feature type="region of interest" description="Disordered" evidence="9">
    <location>
        <begin position="1050"/>
        <end position="1104"/>
    </location>
</feature>
<feature type="domain" description="RNA-binding protein AU-1/Ribonuclease E/G" evidence="10">
    <location>
        <begin position="439"/>
        <end position="709"/>
    </location>
</feature>
<keyword evidence="1 8" id="KW-0963">Cytoplasm</keyword>
<reference evidence="12 13" key="1">
    <citation type="submission" date="2018-04" db="EMBL/GenBank/DDBJ databases">
        <title>Methylobacterium sp. PR1016A genome.</title>
        <authorList>
            <person name="Park W."/>
        </authorList>
    </citation>
    <scope>NUCLEOTIDE SEQUENCE [LARGE SCALE GENOMIC DNA]</scope>
    <source>
        <strain evidence="12 13">PR1016A</strain>
    </source>
</reference>
<keyword evidence="8" id="KW-0820">tRNA-binding</keyword>
<dbReference type="InterPro" id="IPR048583">
    <property type="entry name" value="RNase_E_G_thioredoxin-like"/>
</dbReference>
<dbReference type="GO" id="GO:0006364">
    <property type="term" value="P:rRNA processing"/>
    <property type="evidence" value="ECO:0007669"/>
    <property type="project" value="UniProtKB-UniRule"/>
</dbReference>
<dbReference type="KEGG" id="mee:DA075_11105"/>
<evidence type="ECO:0000313" key="12">
    <source>
        <dbReference type="EMBL" id="AWB21397.1"/>
    </source>
</evidence>
<dbReference type="NCBIfam" id="TIGR00757">
    <property type="entry name" value="RNaseEG"/>
    <property type="match status" value="1"/>
</dbReference>
<feature type="region of interest" description="Disordered" evidence="9">
    <location>
        <begin position="94"/>
        <end position="402"/>
    </location>
</feature>
<keyword evidence="8" id="KW-0997">Cell inner membrane</keyword>
<keyword evidence="2 8" id="KW-0540">Nuclease</keyword>
<keyword evidence="13" id="KW-1185">Reference proteome</keyword>
<dbReference type="GO" id="GO:0008995">
    <property type="term" value="F:ribonuclease E activity"/>
    <property type="evidence" value="ECO:0007669"/>
    <property type="project" value="UniProtKB-EC"/>
</dbReference>
<evidence type="ECO:0000256" key="8">
    <source>
        <dbReference type="HAMAP-Rule" id="MF_00970"/>
    </source>
</evidence>
<dbReference type="AlphaFoldDB" id="A0A2R4WIQ4"/>
<evidence type="ECO:0000256" key="6">
    <source>
        <dbReference type="ARBA" id="ARBA00022842"/>
    </source>
</evidence>
<dbReference type="HAMAP" id="MF_00970">
    <property type="entry name" value="RNase_E"/>
    <property type="match status" value="1"/>
</dbReference>
<keyword evidence="5 8" id="KW-0378">Hydrolase</keyword>
<evidence type="ECO:0000256" key="3">
    <source>
        <dbReference type="ARBA" id="ARBA00022723"/>
    </source>
</evidence>
<feature type="binding site" evidence="8">
    <location>
        <position position="664"/>
    </location>
    <ligand>
        <name>Mg(2+)</name>
        <dbReference type="ChEBI" id="CHEBI:18420"/>
        <note>catalytic</note>
    </ligand>
</feature>
<feature type="compositionally biased region" description="Low complexity" evidence="9">
    <location>
        <begin position="1050"/>
        <end position="1065"/>
    </location>
</feature>
<dbReference type="InterPro" id="IPR028878">
    <property type="entry name" value="RNase_E"/>
</dbReference>
<accession>A0A2R4WIQ4</accession>
<dbReference type="RefSeq" id="WP_099953271.1">
    <property type="nucleotide sequence ID" value="NZ_CP028843.1"/>
</dbReference>
<keyword evidence="8" id="KW-0698">rRNA processing</keyword>
<keyword evidence="8" id="KW-0472">Membrane</keyword>
<keyword evidence="6 8" id="KW-0460">Magnesium</keyword>
<feature type="compositionally biased region" description="Low complexity" evidence="9">
    <location>
        <begin position="152"/>
        <end position="169"/>
    </location>
</feature>
<dbReference type="GO" id="GO:0008270">
    <property type="term" value="F:zinc ion binding"/>
    <property type="evidence" value="ECO:0007669"/>
    <property type="project" value="UniProtKB-UniRule"/>
</dbReference>
<dbReference type="GO" id="GO:0006402">
    <property type="term" value="P:mRNA catabolic process"/>
    <property type="evidence" value="ECO:0007669"/>
    <property type="project" value="UniProtKB-UniRule"/>
</dbReference>
<gene>
    <name evidence="8" type="primary">rne</name>
    <name evidence="12" type="ORF">DA075_11105</name>
</gene>
<dbReference type="EC" id="3.1.26.12" evidence="8"/>
<protein>
    <recommendedName>
        <fullName evidence="8">Ribonuclease E</fullName>
        <shortName evidence="8">RNase E</shortName>
        <ecNumber evidence="8">3.1.26.12</ecNumber>
    </recommendedName>
</protein>
<keyword evidence="3 8" id="KW-0479">Metal-binding</keyword>
<evidence type="ECO:0000256" key="9">
    <source>
        <dbReference type="SAM" id="MobiDB-lite"/>
    </source>
</evidence>
<feature type="binding site" evidence="8">
    <location>
        <position position="725"/>
    </location>
    <ligand>
        <name>Zn(2+)</name>
        <dbReference type="ChEBI" id="CHEBI:29105"/>
        <note>ligand shared between dimeric partners</note>
    </ligand>
</feature>
<comment type="cofactor">
    <cofactor evidence="8">
        <name>Mg(2+)</name>
        <dbReference type="ChEBI" id="CHEBI:18420"/>
    </cofactor>
    <text evidence="8">Binds 1 Mg(2+) ion per subunit.</text>
</comment>
<name>A0A2R4WIQ4_9HYPH</name>
<evidence type="ECO:0000256" key="2">
    <source>
        <dbReference type="ARBA" id="ARBA00022722"/>
    </source>
</evidence>
<feature type="compositionally biased region" description="Basic and acidic residues" evidence="9">
    <location>
        <begin position="946"/>
        <end position="957"/>
    </location>
</feature>
<comment type="function">
    <text evidence="8">Endoribonuclease that plays a central role in RNA processing and decay. Required for the maturation of 5S and 16S rRNAs and the majority of tRNAs. Also involved in the degradation of most mRNAs.</text>
</comment>
<dbReference type="GO" id="GO:0005737">
    <property type="term" value="C:cytoplasm"/>
    <property type="evidence" value="ECO:0007669"/>
    <property type="project" value="UniProtKB-SubCell"/>
</dbReference>
<keyword evidence="4 8" id="KW-0255">Endonuclease</keyword>
<dbReference type="GO" id="GO:0019843">
    <property type="term" value="F:rRNA binding"/>
    <property type="evidence" value="ECO:0007669"/>
    <property type="project" value="UniProtKB-KW"/>
</dbReference>
<feature type="compositionally biased region" description="Basic residues" evidence="9">
    <location>
        <begin position="877"/>
        <end position="888"/>
    </location>
</feature>
<feature type="compositionally biased region" description="Low complexity" evidence="9">
    <location>
        <begin position="219"/>
        <end position="249"/>
    </location>
</feature>
<feature type="compositionally biased region" description="Basic residues" evidence="9">
    <location>
        <begin position="958"/>
        <end position="967"/>
    </location>
</feature>
<evidence type="ECO:0000256" key="4">
    <source>
        <dbReference type="ARBA" id="ARBA00022759"/>
    </source>
</evidence>
<comment type="similarity">
    <text evidence="8">Belongs to the RNase E/G family. RNase E subfamily.</text>
</comment>
<dbReference type="GO" id="GO:0008033">
    <property type="term" value="P:tRNA processing"/>
    <property type="evidence" value="ECO:0007669"/>
    <property type="project" value="UniProtKB-UniRule"/>
</dbReference>
<comment type="subcellular location">
    <subcellularLocation>
        <location evidence="8">Cytoplasm</location>
    </subcellularLocation>
    <subcellularLocation>
        <location evidence="8">Cell inner membrane</location>
        <topology evidence="8">Peripheral membrane protein</topology>
        <orientation evidence="8">Cytoplasmic side</orientation>
    </subcellularLocation>
</comment>
<feature type="binding site" evidence="8">
    <location>
        <position position="621"/>
    </location>
    <ligand>
        <name>Mg(2+)</name>
        <dbReference type="ChEBI" id="CHEBI:18420"/>
        <note>catalytic</note>
    </ligand>
</feature>
<evidence type="ECO:0000256" key="7">
    <source>
        <dbReference type="ARBA" id="ARBA00022884"/>
    </source>
</evidence>
<proteinExistence type="inferred from homology"/>
<feature type="compositionally biased region" description="Basic and acidic residues" evidence="9">
    <location>
        <begin position="190"/>
        <end position="199"/>
    </location>
</feature>
<feature type="compositionally biased region" description="Low complexity" evidence="9">
    <location>
        <begin position="269"/>
        <end position="290"/>
    </location>
</feature>
<keyword evidence="7 8" id="KW-0694">RNA-binding</keyword>
<dbReference type="GO" id="GO:0000049">
    <property type="term" value="F:tRNA binding"/>
    <property type="evidence" value="ECO:0007669"/>
    <property type="project" value="UniProtKB-KW"/>
</dbReference>
<dbReference type="Pfam" id="PF20833">
    <property type="entry name" value="RNase_E_G_Thio"/>
    <property type="match status" value="1"/>
</dbReference>
<dbReference type="InterPro" id="IPR004659">
    <property type="entry name" value="RNase_E/G"/>
</dbReference>
<evidence type="ECO:0000259" key="10">
    <source>
        <dbReference type="Pfam" id="PF10150"/>
    </source>
</evidence>
<dbReference type="InterPro" id="IPR019307">
    <property type="entry name" value="RNA-bd_AU-1/RNase_E/G"/>
</dbReference>
<feature type="region of interest" description="Disordered" evidence="9">
    <location>
        <begin position="820"/>
        <end position="976"/>
    </location>
</feature>
<comment type="cofactor">
    <cofactor evidence="8">
        <name>Zn(2+)</name>
        <dbReference type="ChEBI" id="CHEBI:29105"/>
    </cofactor>
    <text evidence="8">Binds 2 Zn(2+) ions per homotetramer.</text>
</comment>
<feature type="compositionally biased region" description="Acidic residues" evidence="9">
    <location>
        <begin position="331"/>
        <end position="378"/>
    </location>
</feature>
<feature type="binding site" evidence="8">
    <location>
        <position position="722"/>
    </location>
    <ligand>
        <name>Zn(2+)</name>
        <dbReference type="ChEBI" id="CHEBI:29105"/>
        <note>ligand shared between dimeric partners</note>
    </ligand>
</feature>
<keyword evidence="8" id="KW-1003">Cell membrane</keyword>
<feature type="compositionally biased region" description="Basic and acidic residues" evidence="9">
    <location>
        <begin position="889"/>
        <end position="918"/>
    </location>
</feature>
<keyword evidence="8" id="KW-0819">tRNA processing</keyword>
<dbReference type="InterPro" id="IPR012340">
    <property type="entry name" value="NA-bd_OB-fold"/>
</dbReference>
<dbReference type="Gene3D" id="2.40.50.140">
    <property type="entry name" value="Nucleic acid-binding proteins"/>
    <property type="match status" value="2"/>
</dbReference>
<feature type="compositionally biased region" description="Basic and acidic residues" evidence="9">
    <location>
        <begin position="94"/>
        <end position="119"/>
    </location>
</feature>
<feature type="domain" description="RNase E/G thioredoxin-like" evidence="11">
    <location>
        <begin position="721"/>
        <end position="806"/>
    </location>
</feature>
<dbReference type="Proteomes" id="UP000244755">
    <property type="component" value="Chromosome 1"/>
</dbReference>
<feature type="compositionally biased region" description="Acidic residues" evidence="9">
    <location>
        <begin position="831"/>
        <end position="873"/>
    </location>
</feature>
<evidence type="ECO:0000256" key="1">
    <source>
        <dbReference type="ARBA" id="ARBA00022490"/>
    </source>
</evidence>
<comment type="subunit">
    <text evidence="8">Homotetramer formed by a dimer of dimers.</text>
</comment>
<dbReference type="SUPFAM" id="SSF50249">
    <property type="entry name" value="Nucleic acid-binding proteins"/>
    <property type="match status" value="1"/>
</dbReference>
<dbReference type="PANTHER" id="PTHR30001">
    <property type="entry name" value="RIBONUCLEASE"/>
    <property type="match status" value="1"/>
</dbReference>
<evidence type="ECO:0000259" key="11">
    <source>
        <dbReference type="Pfam" id="PF20833"/>
    </source>
</evidence>
<keyword evidence="8" id="KW-0699">rRNA-binding</keyword>
<feature type="region of interest" description="Required for zinc-mediated homotetramerization and catalytic activity" evidence="8">
    <location>
        <begin position="722"/>
        <end position="725"/>
    </location>
</feature>
<organism evidence="12 13">
    <name type="scientific">Methylobacterium currus</name>
    <dbReference type="NCBI Taxonomy" id="2051553"/>
    <lineage>
        <taxon>Bacteria</taxon>
        <taxon>Pseudomonadati</taxon>
        <taxon>Pseudomonadota</taxon>
        <taxon>Alphaproteobacteria</taxon>
        <taxon>Hyphomicrobiales</taxon>
        <taxon>Methylobacteriaceae</taxon>
        <taxon>Methylobacterium</taxon>
    </lineage>
</organism>
<dbReference type="OrthoDB" id="9804278at2"/>
<dbReference type="EMBL" id="CP028843">
    <property type="protein sequence ID" value="AWB21397.1"/>
    <property type="molecule type" value="Genomic_DNA"/>
</dbReference>
<evidence type="ECO:0000313" key="13">
    <source>
        <dbReference type="Proteomes" id="UP000244755"/>
    </source>
</evidence>
<dbReference type="Pfam" id="PF10150">
    <property type="entry name" value="RNase_E_G"/>
    <property type="match status" value="1"/>
</dbReference>
<keyword evidence="8" id="KW-0862">Zinc</keyword>
<dbReference type="GO" id="GO:0009898">
    <property type="term" value="C:cytoplasmic side of plasma membrane"/>
    <property type="evidence" value="ECO:0007669"/>
    <property type="project" value="UniProtKB-UniRule"/>
</dbReference>
<dbReference type="PANTHER" id="PTHR30001:SF1">
    <property type="entry name" value="RIBONUCLEASE E_G-LIKE PROTEIN, CHLOROPLASTIC"/>
    <property type="match status" value="1"/>
</dbReference>
<sequence>MANKMLIDASHPEETRVVTVKGSKVEEFDFESASRRQLRGNIYLAKVTRVEPSLQAAFVEYGGNRHGFLAFSEIHPDYYQIPIADRMALLEEEARAEREHEERPERQERSERPERSDQPRRRRRRGRRAEASSRPADAVVSVPAGETQETGAQASQAQETRQETATEATGWQDTHPQAMLEQETFAQEAPRPEGVEHPAQETAPAGEAQPVEAQGSVEAQVGVQAGDAVAQDGQAQESPSQEAPAADALAAEHHSAETPAAEVAPVQGEAGAETPAAIAAAVSAEPAHVEAAADEASPEARTAGPASEATAPVEAEAALPQPVAASQPVDAAEDEDEDDEDETVAEADGESDDSDEDDDEDEDGDDDGDDEDDDEDHEEPVVEQVGGRGDALAEIPERPRTPRRHYKIQEVIKRRQVILVQVVKEERGTKGAALTTYLSLAGRYSVLMPNTGRGGGISRKITSAADRKRLKEIATDLEVPEGMGVILRTAGASRTKPEIKRDFEYLMRLWESVRELTLSSAAPALVYEEGSLIKRAIRDLYNKDIDEVLVAGEDAYREAKDFMRMLMPTQSKVVKPYRDPTPIFARFGVEQQLDAMFSNHVSLRSGGYLVINPTEALVSIDVNSGRATREHDIEDTAYKTNLEAAEEVARQLRLRDLAGLIVIDFIDMEEKRNNRAVEKKLNECLKNDRARIQVGRISPFGLLEMSRQRIRTGVLESSSVPCPHCGGSGFVRATASVALLILRAIEEALIKSNSHNLVLRTRTEVALYILNQKRAHLHELEARFGVAIIIAADERLAATSAFHLERGDLAQRVEPRPVTSIRAEAVLPPPLEEDDEDEDIVEDAEAEIEGEADAEAEGETDEETAEGAPGEDEGGGKRRRRRRRRRGRGERGGADEAEGHEAEGHAAEGHAAEGHLADEAAGEAVQASGERGPEAVSIPITEDGVAPERESREEALSRRRRRGRRGGRGRDRFEETVGTIGDEVVVGAEPGETGGSLVQDALAEEIVALDEIAGPAPEAVGSPVAAPPLPAPDRPAVEREALTVKAIEAPAPVGDAEPAAEAVAPAPAPEPEPEPVAVVLTPPDPDRPKRAGWWSRTKAAIGGE</sequence>
<comment type="catalytic activity">
    <reaction evidence="8">
        <text>Endonucleolytic cleavage of single-stranded RNA in A- and U-rich regions.</text>
        <dbReference type="EC" id="3.1.26.12"/>
    </reaction>
</comment>
<dbReference type="Gene3D" id="3.40.1260.20">
    <property type="entry name" value="Ribonuclease E, catalytic domain"/>
    <property type="match status" value="1"/>
</dbReference>
<evidence type="ECO:0000256" key="5">
    <source>
        <dbReference type="ARBA" id="ARBA00022801"/>
    </source>
</evidence>
<dbReference type="GO" id="GO:0000287">
    <property type="term" value="F:magnesium ion binding"/>
    <property type="evidence" value="ECO:0007669"/>
    <property type="project" value="UniProtKB-UniRule"/>
</dbReference>